<dbReference type="CDD" id="cd13138">
    <property type="entry name" value="MATE_yoeA_like"/>
    <property type="match status" value="1"/>
</dbReference>
<keyword evidence="10" id="KW-0406">Ion transport</keyword>
<dbReference type="RefSeq" id="WP_118399173.1">
    <property type="nucleotide sequence ID" value="NZ_QRUK01000030.1"/>
</dbReference>
<feature type="transmembrane region" description="Helical" evidence="13">
    <location>
        <begin position="281"/>
        <end position="303"/>
    </location>
</feature>
<dbReference type="PANTHER" id="PTHR43298:SF2">
    <property type="entry name" value="FMN_FAD EXPORTER YEEO-RELATED"/>
    <property type="match status" value="1"/>
</dbReference>
<dbReference type="InterPro" id="IPR050222">
    <property type="entry name" value="MATE_MdtK"/>
</dbReference>
<proteinExistence type="inferred from homology"/>
<dbReference type="Pfam" id="PF01554">
    <property type="entry name" value="MatE"/>
    <property type="match status" value="2"/>
</dbReference>
<evidence type="ECO:0000256" key="11">
    <source>
        <dbReference type="ARBA" id="ARBA00023136"/>
    </source>
</evidence>
<feature type="transmembrane region" description="Helical" evidence="13">
    <location>
        <begin position="235"/>
        <end position="261"/>
    </location>
</feature>
<dbReference type="GO" id="GO:0006811">
    <property type="term" value="P:monoatomic ion transport"/>
    <property type="evidence" value="ECO:0007669"/>
    <property type="project" value="UniProtKB-KW"/>
</dbReference>
<comment type="subcellular location">
    <subcellularLocation>
        <location evidence="2">Cell membrane</location>
        <topology evidence="2">Multi-pass membrane protein</topology>
    </subcellularLocation>
</comment>
<protein>
    <recommendedName>
        <fullName evidence="4">Probable multidrug resistance protein NorM</fullName>
    </recommendedName>
    <alternativeName>
        <fullName evidence="12">Multidrug-efflux transporter</fullName>
    </alternativeName>
</protein>
<reference evidence="14 15" key="1">
    <citation type="submission" date="2018-08" db="EMBL/GenBank/DDBJ databases">
        <title>A genome reference for cultivated species of the human gut microbiota.</title>
        <authorList>
            <person name="Zou Y."/>
            <person name="Xue W."/>
            <person name="Luo G."/>
        </authorList>
    </citation>
    <scope>NUCLEOTIDE SEQUENCE [LARGE SCALE GENOMIC DNA]</scope>
    <source>
        <strain evidence="14 15">AF25-11</strain>
    </source>
</reference>
<feature type="transmembrane region" description="Helical" evidence="13">
    <location>
        <begin position="57"/>
        <end position="80"/>
    </location>
</feature>
<evidence type="ECO:0000256" key="5">
    <source>
        <dbReference type="ARBA" id="ARBA00022448"/>
    </source>
</evidence>
<keyword evidence="8 13" id="KW-0812">Transmembrane</keyword>
<dbReference type="GO" id="GO:0015297">
    <property type="term" value="F:antiporter activity"/>
    <property type="evidence" value="ECO:0007669"/>
    <property type="project" value="UniProtKB-KW"/>
</dbReference>
<evidence type="ECO:0000256" key="4">
    <source>
        <dbReference type="ARBA" id="ARBA00020268"/>
    </source>
</evidence>
<comment type="similarity">
    <text evidence="3">Belongs to the multi antimicrobial extrusion (MATE) (TC 2.A.66.1) family.</text>
</comment>
<keyword evidence="7" id="KW-1003">Cell membrane</keyword>
<keyword evidence="11 13" id="KW-0472">Membrane</keyword>
<evidence type="ECO:0000256" key="10">
    <source>
        <dbReference type="ARBA" id="ARBA00023065"/>
    </source>
</evidence>
<feature type="transmembrane region" description="Helical" evidence="13">
    <location>
        <begin position="315"/>
        <end position="339"/>
    </location>
</feature>
<feature type="transmembrane region" description="Helical" evidence="13">
    <location>
        <begin position="92"/>
        <end position="114"/>
    </location>
</feature>
<feature type="transmembrane region" description="Helical" evidence="13">
    <location>
        <begin position="359"/>
        <end position="379"/>
    </location>
</feature>
<feature type="transmembrane region" description="Helical" evidence="13">
    <location>
        <begin position="412"/>
        <end position="437"/>
    </location>
</feature>
<dbReference type="InterPro" id="IPR048279">
    <property type="entry name" value="MdtK-like"/>
</dbReference>
<evidence type="ECO:0000256" key="8">
    <source>
        <dbReference type="ARBA" id="ARBA00022692"/>
    </source>
</evidence>
<evidence type="ECO:0000256" key="3">
    <source>
        <dbReference type="ARBA" id="ARBA00010199"/>
    </source>
</evidence>
<evidence type="ECO:0000256" key="9">
    <source>
        <dbReference type="ARBA" id="ARBA00022989"/>
    </source>
</evidence>
<dbReference type="Proteomes" id="UP000283652">
    <property type="component" value="Unassembled WGS sequence"/>
</dbReference>
<dbReference type="PANTHER" id="PTHR43298">
    <property type="entry name" value="MULTIDRUG RESISTANCE PROTEIN NORM-RELATED"/>
    <property type="match status" value="1"/>
</dbReference>
<feature type="transmembrane region" description="Helical" evidence="13">
    <location>
        <begin position="21"/>
        <end position="45"/>
    </location>
</feature>
<dbReference type="InterPro" id="IPR002528">
    <property type="entry name" value="MATE_fam"/>
</dbReference>
<evidence type="ECO:0000313" key="14">
    <source>
        <dbReference type="EMBL" id="RGR56231.1"/>
    </source>
</evidence>
<keyword evidence="5" id="KW-0813">Transport</keyword>
<gene>
    <name evidence="14" type="ORF">DWY33_13025</name>
</gene>
<evidence type="ECO:0000313" key="15">
    <source>
        <dbReference type="Proteomes" id="UP000283652"/>
    </source>
</evidence>
<keyword evidence="6" id="KW-0050">Antiport</keyword>
<dbReference type="PIRSF" id="PIRSF006603">
    <property type="entry name" value="DinF"/>
    <property type="match status" value="1"/>
</dbReference>
<dbReference type="AlphaFoldDB" id="A0A412EXX1"/>
<comment type="caution">
    <text evidence="14">The sequence shown here is derived from an EMBL/GenBank/DDBJ whole genome shotgun (WGS) entry which is preliminary data.</text>
</comment>
<evidence type="ECO:0000256" key="6">
    <source>
        <dbReference type="ARBA" id="ARBA00022449"/>
    </source>
</evidence>
<organism evidence="14 15">
    <name type="scientific">Dorea formicigenerans</name>
    <dbReference type="NCBI Taxonomy" id="39486"/>
    <lineage>
        <taxon>Bacteria</taxon>
        <taxon>Bacillati</taxon>
        <taxon>Bacillota</taxon>
        <taxon>Clostridia</taxon>
        <taxon>Lachnospirales</taxon>
        <taxon>Lachnospiraceae</taxon>
        <taxon>Dorea</taxon>
    </lineage>
</organism>
<feature type="transmembrane region" description="Helical" evidence="13">
    <location>
        <begin position="134"/>
        <end position="155"/>
    </location>
</feature>
<dbReference type="NCBIfam" id="TIGR00797">
    <property type="entry name" value="matE"/>
    <property type="match status" value="1"/>
</dbReference>
<name>A0A412EXX1_9FIRM</name>
<evidence type="ECO:0000256" key="1">
    <source>
        <dbReference type="ARBA" id="ARBA00003408"/>
    </source>
</evidence>
<accession>A0A412EXX1</accession>
<evidence type="ECO:0000256" key="7">
    <source>
        <dbReference type="ARBA" id="ARBA00022475"/>
    </source>
</evidence>
<evidence type="ECO:0000256" key="13">
    <source>
        <dbReference type="SAM" id="Phobius"/>
    </source>
</evidence>
<sequence length="451" mass="48227">MERDLTSGSVFKTVVYFSLPYLLSYFLQTLYGMADLFIVGQFGGVSSTTAVSIGSQIMHMLTVMIVGLAMGSTVMIGRSVGAKNNRQAAECVGNTVTMFMGISMVLMAVLLVLVRPIVGIMSTPAEAIEGTVRYLTICFIGIPFITAYNIISSIFRGMGDSKSPMYFIAVACAANIGLDYLFIGLLGLDAAGAALGTTIAQAISVVVSMVVILKRKGGIRLEKSDFRPKRMTMKNILKVGVPVCLQDGFIQVSFVVITIFANQRGLTDAAAVGIVEKIISILFLVPSSMMSTISALAAQNIGAGKHDRAKLTLKYVLMITVTYGVIMAIIVQFVSVLLVGLFTNDGAVAVSGAGYLRSYASDCIFAGIHFCLSGYFYAYGLSVISFIHNSISIVCARIPLSYYASVHFKDTLFPMGCAAPAGSLISVVICVGAFIWLEHHEDKYQNISAGR</sequence>
<evidence type="ECO:0000256" key="2">
    <source>
        <dbReference type="ARBA" id="ARBA00004651"/>
    </source>
</evidence>
<dbReference type="GO" id="GO:0042910">
    <property type="term" value="F:xenobiotic transmembrane transporter activity"/>
    <property type="evidence" value="ECO:0007669"/>
    <property type="project" value="InterPro"/>
</dbReference>
<dbReference type="GO" id="GO:0005886">
    <property type="term" value="C:plasma membrane"/>
    <property type="evidence" value="ECO:0007669"/>
    <property type="project" value="UniProtKB-SubCell"/>
</dbReference>
<comment type="function">
    <text evidence="1">Multidrug efflux pump.</text>
</comment>
<feature type="transmembrane region" description="Helical" evidence="13">
    <location>
        <begin position="167"/>
        <end position="188"/>
    </location>
</feature>
<dbReference type="EMBL" id="QRUK01000030">
    <property type="protein sequence ID" value="RGR56231.1"/>
    <property type="molecule type" value="Genomic_DNA"/>
</dbReference>
<evidence type="ECO:0000256" key="12">
    <source>
        <dbReference type="ARBA" id="ARBA00031636"/>
    </source>
</evidence>
<keyword evidence="9 13" id="KW-1133">Transmembrane helix</keyword>
<feature type="transmembrane region" description="Helical" evidence="13">
    <location>
        <begin position="194"/>
        <end position="214"/>
    </location>
</feature>